<gene>
    <name evidence="3" type="ORF">M0812_10550</name>
</gene>
<evidence type="ECO:0000313" key="3">
    <source>
        <dbReference type="EMBL" id="KAJ3444691.1"/>
    </source>
</evidence>
<evidence type="ECO:0000313" key="4">
    <source>
        <dbReference type="Proteomes" id="UP001146793"/>
    </source>
</evidence>
<evidence type="ECO:0000256" key="1">
    <source>
        <dbReference type="SAM" id="MobiDB-lite"/>
    </source>
</evidence>
<dbReference type="Proteomes" id="UP001146793">
    <property type="component" value="Unassembled WGS sequence"/>
</dbReference>
<dbReference type="AlphaFoldDB" id="A0AAV7ZRR9"/>
<organism evidence="3 4">
    <name type="scientific">Anaeramoeba flamelloides</name>
    <dbReference type="NCBI Taxonomy" id="1746091"/>
    <lineage>
        <taxon>Eukaryota</taxon>
        <taxon>Metamonada</taxon>
        <taxon>Anaeramoebidae</taxon>
        <taxon>Anaeramoeba</taxon>
    </lineage>
</organism>
<keyword evidence="2" id="KW-1133">Transmembrane helix</keyword>
<reference evidence="3" key="1">
    <citation type="submission" date="2022-08" db="EMBL/GenBank/DDBJ databases">
        <title>Novel sulphate-reducing endosymbionts in the free-living metamonad Anaeramoeba.</title>
        <authorList>
            <person name="Jerlstrom-Hultqvist J."/>
            <person name="Cepicka I."/>
            <person name="Gallot-Lavallee L."/>
            <person name="Salas-Leiva D."/>
            <person name="Curtis B.A."/>
            <person name="Zahonova K."/>
            <person name="Pipaliya S."/>
            <person name="Dacks J."/>
            <person name="Roger A.J."/>
        </authorList>
    </citation>
    <scope>NUCLEOTIDE SEQUENCE</scope>
    <source>
        <strain evidence="3">Busselton2</strain>
    </source>
</reference>
<sequence length="245" mass="28560">MDNNQRRSRVRNQTTWPRTTYKVFCAVGICIGILLLIRLHSMRKMKKENEMDNNETTQSKNDFTQQIPKEAILIKLEQTEIDLFLNRLNKFFEETNFKTDKDLKIKNFDLLVSLPPKNEKKQNGNSLENSIKHLKMETVFQEIKFIDHNTNLKNLQEKFSHEYGSFLSININSLPLNTFRLLNSFQEAALQTKPIFAPAQSPCTDIQPSNEKKQNSNPDQDPNNIENLLILSDCKIYKLSNINPI</sequence>
<feature type="transmembrane region" description="Helical" evidence="2">
    <location>
        <begin position="20"/>
        <end position="37"/>
    </location>
</feature>
<name>A0AAV7ZRR9_9EUKA</name>
<proteinExistence type="predicted"/>
<evidence type="ECO:0008006" key="5">
    <source>
        <dbReference type="Google" id="ProtNLM"/>
    </source>
</evidence>
<accession>A0AAV7ZRR9</accession>
<dbReference type="EMBL" id="JANTQA010000023">
    <property type="protein sequence ID" value="KAJ3444691.1"/>
    <property type="molecule type" value="Genomic_DNA"/>
</dbReference>
<comment type="caution">
    <text evidence="3">The sequence shown here is derived from an EMBL/GenBank/DDBJ whole genome shotgun (WGS) entry which is preliminary data.</text>
</comment>
<feature type="region of interest" description="Disordered" evidence="1">
    <location>
        <begin position="203"/>
        <end position="224"/>
    </location>
</feature>
<evidence type="ECO:0000256" key="2">
    <source>
        <dbReference type="SAM" id="Phobius"/>
    </source>
</evidence>
<keyword evidence="2" id="KW-0472">Membrane</keyword>
<keyword evidence="2" id="KW-0812">Transmembrane</keyword>
<protein>
    <recommendedName>
        <fullName evidence="5">Transmembrane protein</fullName>
    </recommendedName>
</protein>